<dbReference type="EMBL" id="VDLX02000001">
    <property type="protein sequence ID" value="KAB8198080.1"/>
    <property type="molecule type" value="Genomic_DNA"/>
</dbReference>
<proteinExistence type="inferred from homology"/>
<keyword evidence="3" id="KW-1185">Reference proteome</keyword>
<dbReference type="PROSITE" id="PS01125">
    <property type="entry name" value="ROK"/>
    <property type="match status" value="1"/>
</dbReference>
<sequence length="397" mass="41313">MRRTTSDIRRANRLDVLRRIYAAGSASRQDIARRSELSFATIANVVNDLLGAGVIVEDHFVGSGSGRPRAVLTPNGVRGLLVGVDVAETYVHAELFDLALRRLHAGEHPIGPETRRPAEIAERIARAIDALLAEHGAARERVLGVGVSVPGQVAPQLGVSVFAPGWDWHDVPMLALLQERIGLPLYLDNPLMAGTVAELWSGAGREAGNLVCVTVGTGVGAGVVIGGSLYRGTTDAAGEWGHSVLVYGGRACRCGSRGCVEAYVGAPGIMETLRELDPGSELLCGGDQTACVQALADSPDAGPVITRTAGLLGAALAGLVNIINPETVVLSSWVARSLGPRLLPELRESVAAHALDRAMGAVHIVLSDIPGNAVSLGAATFALEGFLDAVISPGRRT</sequence>
<dbReference type="InterPro" id="IPR049874">
    <property type="entry name" value="ROK_cs"/>
</dbReference>
<evidence type="ECO:0000313" key="2">
    <source>
        <dbReference type="EMBL" id="KAB8198080.1"/>
    </source>
</evidence>
<gene>
    <name evidence="2" type="ORF">FH608_004910</name>
</gene>
<evidence type="ECO:0000313" key="3">
    <source>
        <dbReference type="Proteomes" id="UP000312512"/>
    </source>
</evidence>
<dbReference type="OrthoDB" id="3534172at2"/>
<dbReference type="InterPro" id="IPR036390">
    <property type="entry name" value="WH_DNA-bd_sf"/>
</dbReference>
<dbReference type="InterPro" id="IPR036388">
    <property type="entry name" value="WH-like_DNA-bd_sf"/>
</dbReference>
<dbReference type="SUPFAM" id="SSF53067">
    <property type="entry name" value="Actin-like ATPase domain"/>
    <property type="match status" value="1"/>
</dbReference>
<dbReference type="PANTHER" id="PTHR18964">
    <property type="entry name" value="ROK (REPRESSOR, ORF, KINASE) FAMILY"/>
    <property type="match status" value="1"/>
</dbReference>
<organism evidence="2 3">
    <name type="scientific">Nonomuraea phyllanthi</name>
    <dbReference type="NCBI Taxonomy" id="2219224"/>
    <lineage>
        <taxon>Bacteria</taxon>
        <taxon>Bacillati</taxon>
        <taxon>Actinomycetota</taxon>
        <taxon>Actinomycetes</taxon>
        <taxon>Streptosporangiales</taxon>
        <taxon>Streptosporangiaceae</taxon>
        <taxon>Nonomuraea</taxon>
    </lineage>
</organism>
<dbReference type="InterPro" id="IPR000600">
    <property type="entry name" value="ROK"/>
</dbReference>
<reference evidence="2 3" key="1">
    <citation type="submission" date="2019-10" db="EMBL/GenBank/DDBJ databases">
        <title>Nonomuraea sp. nov., isolated from Phyllanthus amarus.</title>
        <authorList>
            <person name="Klykleung N."/>
            <person name="Tanasupawat S."/>
        </authorList>
    </citation>
    <scope>NUCLEOTIDE SEQUENCE [LARGE SCALE GENOMIC DNA]</scope>
    <source>
        <strain evidence="2 3">PA1-10</strain>
    </source>
</reference>
<evidence type="ECO:0000256" key="1">
    <source>
        <dbReference type="ARBA" id="ARBA00006479"/>
    </source>
</evidence>
<dbReference type="Pfam" id="PF00480">
    <property type="entry name" value="ROK"/>
    <property type="match status" value="1"/>
</dbReference>
<dbReference type="SUPFAM" id="SSF46785">
    <property type="entry name" value="Winged helix' DNA-binding domain"/>
    <property type="match status" value="1"/>
</dbReference>
<comment type="caution">
    <text evidence="2">The sequence shown here is derived from an EMBL/GenBank/DDBJ whole genome shotgun (WGS) entry which is preliminary data.</text>
</comment>
<dbReference type="AlphaFoldDB" id="A0A5C4WXB6"/>
<dbReference type="Gene3D" id="3.30.420.40">
    <property type="match status" value="2"/>
</dbReference>
<dbReference type="InterPro" id="IPR043129">
    <property type="entry name" value="ATPase_NBD"/>
</dbReference>
<comment type="similarity">
    <text evidence="1">Belongs to the ROK (NagC/XylR) family.</text>
</comment>
<accession>A0A5C4WXB6</accession>
<protein>
    <submittedName>
        <fullName evidence="2">ROK family protein</fullName>
    </submittedName>
</protein>
<dbReference type="Gene3D" id="1.10.10.10">
    <property type="entry name" value="Winged helix-like DNA-binding domain superfamily/Winged helix DNA-binding domain"/>
    <property type="match status" value="1"/>
</dbReference>
<dbReference type="PANTHER" id="PTHR18964:SF149">
    <property type="entry name" value="BIFUNCTIONAL UDP-N-ACETYLGLUCOSAMINE 2-EPIMERASE_N-ACETYLMANNOSAMINE KINASE"/>
    <property type="match status" value="1"/>
</dbReference>
<name>A0A5C4WXB6_9ACTN</name>
<dbReference type="Proteomes" id="UP000312512">
    <property type="component" value="Unassembled WGS sequence"/>
</dbReference>